<dbReference type="Proteomes" id="UP001396334">
    <property type="component" value="Unassembled WGS sequence"/>
</dbReference>
<comment type="caution">
    <text evidence="1">The sequence shown here is derived from an EMBL/GenBank/DDBJ whole genome shotgun (WGS) entry which is preliminary data.</text>
</comment>
<gene>
    <name evidence="1" type="ORF">V6N11_055851</name>
</gene>
<evidence type="ECO:0000313" key="2">
    <source>
        <dbReference type="Proteomes" id="UP001396334"/>
    </source>
</evidence>
<protein>
    <submittedName>
        <fullName evidence="1">Uncharacterized protein</fullName>
    </submittedName>
</protein>
<name>A0ABR2T260_9ROSI</name>
<sequence length="107" mass="12150">MAIARDKKSIWDATRTHLLKRVKVTGLKHYSRHLTVPPTPCDPYSLTGGKWFMSRDPSYVSSDQLLSDVLILFVRIMCSVFCPFLRPDPNVVPSQPFVSIHRGAFGF</sequence>
<reference evidence="1 2" key="1">
    <citation type="journal article" date="2024" name="G3 (Bethesda)">
        <title>Genome assembly of Hibiscus sabdariffa L. provides insights into metabolisms of medicinal natural products.</title>
        <authorList>
            <person name="Kim T."/>
        </authorList>
    </citation>
    <scope>NUCLEOTIDE SEQUENCE [LARGE SCALE GENOMIC DNA]</scope>
    <source>
        <strain evidence="1">TK-2024</strain>
        <tissue evidence="1">Old leaves</tissue>
    </source>
</reference>
<organism evidence="1 2">
    <name type="scientific">Hibiscus sabdariffa</name>
    <name type="common">roselle</name>
    <dbReference type="NCBI Taxonomy" id="183260"/>
    <lineage>
        <taxon>Eukaryota</taxon>
        <taxon>Viridiplantae</taxon>
        <taxon>Streptophyta</taxon>
        <taxon>Embryophyta</taxon>
        <taxon>Tracheophyta</taxon>
        <taxon>Spermatophyta</taxon>
        <taxon>Magnoliopsida</taxon>
        <taxon>eudicotyledons</taxon>
        <taxon>Gunneridae</taxon>
        <taxon>Pentapetalae</taxon>
        <taxon>rosids</taxon>
        <taxon>malvids</taxon>
        <taxon>Malvales</taxon>
        <taxon>Malvaceae</taxon>
        <taxon>Malvoideae</taxon>
        <taxon>Hibiscus</taxon>
    </lineage>
</organism>
<dbReference type="EMBL" id="JBBPBN010000009">
    <property type="protein sequence ID" value="KAK9031555.1"/>
    <property type="molecule type" value="Genomic_DNA"/>
</dbReference>
<proteinExistence type="predicted"/>
<keyword evidence="2" id="KW-1185">Reference proteome</keyword>
<accession>A0ABR2T260</accession>
<evidence type="ECO:0000313" key="1">
    <source>
        <dbReference type="EMBL" id="KAK9031555.1"/>
    </source>
</evidence>